<evidence type="ECO:0000313" key="2">
    <source>
        <dbReference type="EMBL" id="AZI59149.1"/>
    </source>
</evidence>
<keyword evidence="1" id="KW-0472">Membrane</keyword>
<gene>
    <name evidence="2" type="ORF">EH165_14370</name>
</gene>
<dbReference type="RefSeq" id="WP_124800053.1">
    <property type="nucleotide sequence ID" value="NZ_CP034170.1"/>
</dbReference>
<dbReference type="SUPFAM" id="SSF55961">
    <property type="entry name" value="Bet v1-like"/>
    <property type="match status" value="1"/>
</dbReference>
<dbReference type="Pfam" id="PF06240">
    <property type="entry name" value="COXG"/>
    <property type="match status" value="1"/>
</dbReference>
<dbReference type="InterPro" id="IPR010419">
    <property type="entry name" value="CO_DH_gsu"/>
</dbReference>
<dbReference type="CDD" id="cd07823">
    <property type="entry name" value="SRPBCC_5"/>
    <property type="match status" value="1"/>
</dbReference>
<dbReference type="OrthoDB" id="9808623at2"/>
<dbReference type="AlphaFoldDB" id="A0A3G8ZPK0"/>
<keyword evidence="1" id="KW-0812">Transmembrane</keyword>
<protein>
    <recommendedName>
        <fullName evidence="4">Carbon monoxide dehydrogenase subunit G</fullName>
    </recommendedName>
</protein>
<dbReference type="EMBL" id="CP034170">
    <property type="protein sequence ID" value="AZI59149.1"/>
    <property type="molecule type" value="Genomic_DNA"/>
</dbReference>
<dbReference type="InterPro" id="IPR023393">
    <property type="entry name" value="START-like_dom_sf"/>
</dbReference>
<reference evidence="2 3" key="1">
    <citation type="submission" date="2018-11" db="EMBL/GenBank/DDBJ databases">
        <authorList>
            <person name="Da X."/>
        </authorList>
    </citation>
    <scope>NUCLEOTIDE SEQUENCE [LARGE SCALE GENOMIC DNA]</scope>
    <source>
        <strain evidence="2 3">S14-144</strain>
    </source>
</reference>
<organism evidence="2 3">
    <name type="scientific">Nakamurella antarctica</name>
    <dbReference type="NCBI Taxonomy" id="1902245"/>
    <lineage>
        <taxon>Bacteria</taxon>
        <taxon>Bacillati</taxon>
        <taxon>Actinomycetota</taxon>
        <taxon>Actinomycetes</taxon>
        <taxon>Nakamurellales</taxon>
        <taxon>Nakamurellaceae</taxon>
        <taxon>Nakamurella</taxon>
    </lineage>
</organism>
<evidence type="ECO:0008006" key="4">
    <source>
        <dbReference type="Google" id="ProtNLM"/>
    </source>
</evidence>
<proteinExistence type="predicted"/>
<keyword evidence="3" id="KW-1185">Reference proteome</keyword>
<feature type="transmembrane region" description="Helical" evidence="1">
    <location>
        <begin position="253"/>
        <end position="270"/>
    </location>
</feature>
<dbReference type="Gene3D" id="3.30.530.20">
    <property type="match status" value="1"/>
</dbReference>
<evidence type="ECO:0000313" key="3">
    <source>
        <dbReference type="Proteomes" id="UP000268084"/>
    </source>
</evidence>
<name>A0A3G8ZPK0_9ACTN</name>
<accession>A0A3G8ZPK0</accession>
<dbReference type="KEGG" id="nak:EH165_14370"/>
<reference evidence="2 3" key="2">
    <citation type="submission" date="2018-12" db="EMBL/GenBank/DDBJ databases">
        <title>Nakamurella antarcticus sp. nov., isolated from Antarctica South Shetland Islands soil.</title>
        <authorList>
            <person name="Peng F."/>
        </authorList>
    </citation>
    <scope>NUCLEOTIDE SEQUENCE [LARGE SCALE GENOMIC DNA]</scope>
    <source>
        <strain evidence="2 3">S14-144</strain>
    </source>
</reference>
<keyword evidence="1" id="KW-1133">Transmembrane helix</keyword>
<dbReference type="PANTHER" id="PTHR38588:SF1">
    <property type="entry name" value="BLL0334 PROTEIN"/>
    <property type="match status" value="1"/>
</dbReference>
<dbReference type="PANTHER" id="PTHR38588">
    <property type="entry name" value="BLL0334 PROTEIN"/>
    <property type="match status" value="1"/>
</dbReference>
<sequence length="276" mass="28524">MPPTTLIAISTPRLENTVELEHRFEVPQGIDKAWAALLNMELLAQSFPGAHLVSSSREEFLGSVKVKLGPAHLNYRGKATFVVKDNLTHRAQIEAAGAASRSGSTATMLVTATATAVAPNRTAVDLLTTLAITGRPAQVGRSAMMDVVSALIGQFADNFAKNLTGKEGSGATLVVAVNPDEVAAEVRAATRSDDELPVDTAHTLVLGAASQRGAATARAASMAATARPRRLASEGSDAISGLSEAGTPLLKQLVPLVGGVIAGALVVFALRSKKTE</sequence>
<evidence type="ECO:0000256" key="1">
    <source>
        <dbReference type="SAM" id="Phobius"/>
    </source>
</evidence>
<dbReference type="Proteomes" id="UP000268084">
    <property type="component" value="Chromosome"/>
</dbReference>